<dbReference type="PANTHER" id="PTHR11069">
    <property type="entry name" value="GLUCOSYLCERAMIDASE"/>
    <property type="match status" value="1"/>
</dbReference>
<evidence type="ECO:0000313" key="9">
    <source>
        <dbReference type="EMBL" id="ORY22176.1"/>
    </source>
</evidence>
<dbReference type="Gene3D" id="3.20.20.80">
    <property type="entry name" value="Glycosidases"/>
    <property type="match status" value="1"/>
</dbReference>
<keyword evidence="2 6" id="KW-0732">Signal</keyword>
<dbReference type="InterPro" id="IPR033452">
    <property type="entry name" value="GH30_C"/>
</dbReference>
<evidence type="ECO:0000256" key="2">
    <source>
        <dbReference type="ARBA" id="ARBA00022729"/>
    </source>
</evidence>
<comment type="caution">
    <text evidence="9">The sequence shown here is derived from an EMBL/GenBank/DDBJ whole genome shotgun (WGS) entry which is preliminary data.</text>
</comment>
<dbReference type="AlphaFoldDB" id="A0A1Y2AI37"/>
<dbReference type="OrthoDB" id="2160638at2759"/>
<feature type="domain" description="Glycosyl hydrolase family 30 TIM-barrel" evidence="7">
    <location>
        <begin position="109"/>
        <end position="453"/>
    </location>
</feature>
<reference evidence="9 10" key="1">
    <citation type="submission" date="2016-07" db="EMBL/GenBank/DDBJ databases">
        <title>Pervasive Adenine N6-methylation of Active Genes in Fungi.</title>
        <authorList>
            <consortium name="DOE Joint Genome Institute"/>
            <person name="Mondo S.J."/>
            <person name="Dannebaum R.O."/>
            <person name="Kuo R.C."/>
            <person name="Labutti K."/>
            <person name="Haridas S."/>
            <person name="Kuo A."/>
            <person name="Salamov A."/>
            <person name="Ahrendt S.R."/>
            <person name="Lipzen A."/>
            <person name="Sullivan W."/>
            <person name="Andreopoulos W.B."/>
            <person name="Clum A."/>
            <person name="Lindquist E."/>
            <person name="Daum C."/>
            <person name="Ramamoorthy G.K."/>
            <person name="Gryganskyi A."/>
            <person name="Culley D."/>
            <person name="Magnuson J.K."/>
            <person name="James T.Y."/>
            <person name="O'Malley M.A."/>
            <person name="Stajich J.E."/>
            <person name="Spatafora J.W."/>
            <person name="Visel A."/>
            <person name="Grigoriev I.V."/>
        </authorList>
    </citation>
    <scope>NUCLEOTIDE SEQUENCE [LARGE SCALE GENOMIC DNA]</scope>
    <source>
        <strain evidence="9 10">68-887.2</strain>
    </source>
</reference>
<dbReference type="Pfam" id="PF02055">
    <property type="entry name" value="Glyco_hydro_30"/>
    <property type="match status" value="1"/>
</dbReference>
<evidence type="ECO:0000259" key="7">
    <source>
        <dbReference type="Pfam" id="PF02055"/>
    </source>
</evidence>
<feature type="region of interest" description="Disordered" evidence="5">
    <location>
        <begin position="25"/>
        <end position="47"/>
    </location>
</feature>
<dbReference type="STRING" id="71784.A0A1Y2AI37"/>
<keyword evidence="10" id="KW-1185">Reference proteome</keyword>
<name>A0A1Y2AI37_9TREE</name>
<dbReference type="Pfam" id="PF17189">
    <property type="entry name" value="Glyco_hydro_30C"/>
    <property type="match status" value="1"/>
</dbReference>
<dbReference type="Proteomes" id="UP000193986">
    <property type="component" value="Unassembled WGS sequence"/>
</dbReference>
<evidence type="ECO:0000256" key="4">
    <source>
        <dbReference type="RuleBase" id="RU361188"/>
    </source>
</evidence>
<dbReference type="GO" id="GO:0006680">
    <property type="term" value="P:glucosylceramide catabolic process"/>
    <property type="evidence" value="ECO:0007669"/>
    <property type="project" value="TreeGrafter"/>
</dbReference>
<protein>
    <submittedName>
        <fullName evidence="9">Glycoside hydrolase superfamily</fullName>
    </submittedName>
</protein>
<dbReference type="InterPro" id="IPR013780">
    <property type="entry name" value="Glyco_hydro_b"/>
</dbReference>
<comment type="similarity">
    <text evidence="1 4">Belongs to the glycosyl hydrolase 30 family.</text>
</comment>
<evidence type="ECO:0000259" key="8">
    <source>
        <dbReference type="Pfam" id="PF17189"/>
    </source>
</evidence>
<keyword evidence="4" id="KW-0326">Glycosidase</keyword>
<evidence type="ECO:0000256" key="1">
    <source>
        <dbReference type="ARBA" id="ARBA00005382"/>
    </source>
</evidence>
<dbReference type="InterPro" id="IPR001139">
    <property type="entry name" value="Glyco_hydro_30"/>
</dbReference>
<dbReference type="InterPro" id="IPR017853">
    <property type="entry name" value="GH"/>
</dbReference>
<dbReference type="GO" id="GO:0004348">
    <property type="term" value="F:glucosylceramidase activity"/>
    <property type="evidence" value="ECO:0007669"/>
    <property type="project" value="InterPro"/>
</dbReference>
<evidence type="ECO:0000256" key="6">
    <source>
        <dbReference type="SAM" id="SignalP"/>
    </source>
</evidence>
<feature type="chain" id="PRO_5013073287" evidence="6">
    <location>
        <begin position="23"/>
        <end position="528"/>
    </location>
</feature>
<feature type="non-terminal residue" evidence="9">
    <location>
        <position position="528"/>
    </location>
</feature>
<gene>
    <name evidence="9" type="ORF">BCR39DRAFT_487968</name>
</gene>
<dbReference type="InterPro" id="IPR033453">
    <property type="entry name" value="Glyco_hydro_30_TIM-barrel"/>
</dbReference>
<feature type="compositionally biased region" description="Gly residues" evidence="5">
    <location>
        <begin position="30"/>
        <end position="41"/>
    </location>
</feature>
<accession>A0A1Y2AI37</accession>
<dbReference type="Gene3D" id="2.60.40.1180">
    <property type="entry name" value="Golgi alpha-mannosidase II"/>
    <property type="match status" value="1"/>
</dbReference>
<evidence type="ECO:0000313" key="10">
    <source>
        <dbReference type="Proteomes" id="UP000193986"/>
    </source>
</evidence>
<feature type="non-terminal residue" evidence="9">
    <location>
        <position position="1"/>
    </location>
</feature>
<dbReference type="SUPFAM" id="SSF51445">
    <property type="entry name" value="(Trans)glycosidases"/>
    <property type="match status" value="1"/>
</dbReference>
<evidence type="ECO:0000256" key="3">
    <source>
        <dbReference type="ARBA" id="ARBA00022801"/>
    </source>
</evidence>
<dbReference type="PANTHER" id="PTHR11069:SF23">
    <property type="entry name" value="LYSOSOMAL ACID GLUCOSYLCERAMIDASE"/>
    <property type="match status" value="1"/>
</dbReference>
<evidence type="ECO:0000256" key="5">
    <source>
        <dbReference type="SAM" id="MobiDB-lite"/>
    </source>
</evidence>
<proteinExistence type="inferred from homology"/>
<sequence>MSSSFLLALLSLLLCRCDFASSQSVDSLGSSGGTGPTGGIGDLNNPVKHPQAFVTDARISHIPNSTRQLAVGPAPRLLDDRGAKHSGCAERRDLLIDSTANGAKQHMVGFGHSWTGSTVSVFNNLDNDTFDQMMQELFGQDGNNMGFMRHTIGSSDLDGDQYSYDDNGPSFNEGEPDNELASFTIGPHGRDMLDMISRMGIYKSDVFLFGSPWSYPAWAKHNNLFIAPWKNEGSYSNIMNNSFNTRYIPQMTDYFTKYIDTYKAKGVTVNGITLMNEPLNSQGGYPCMYLDAVDQAALIAGGVGQAMRARGVKIMAYDHNTDQPMYPMRVMQGAPGLVDAAAWHCYQSPAANYTVLEDWHQAYPDTAQFMTECSNYQPKVGAYNWKVAQNFLSPVKYGASGASMWVMATDPNYGPHSIYGGCDGCSGSIIVNSSTVYTKTNDYYMVGHFSRFIRRGAVHHRILSGLFGTSMDHNQFDAIAIQNPDQSWAVIFMNNAGSDQDVVVSFKDNHAKWQGTIPNGTVTSWVLP</sequence>
<organism evidence="9 10">
    <name type="scientific">Naematelia encephala</name>
    <dbReference type="NCBI Taxonomy" id="71784"/>
    <lineage>
        <taxon>Eukaryota</taxon>
        <taxon>Fungi</taxon>
        <taxon>Dikarya</taxon>
        <taxon>Basidiomycota</taxon>
        <taxon>Agaricomycotina</taxon>
        <taxon>Tremellomycetes</taxon>
        <taxon>Tremellales</taxon>
        <taxon>Naemateliaceae</taxon>
        <taxon>Naematelia</taxon>
    </lineage>
</organism>
<dbReference type="EMBL" id="MCFC01000097">
    <property type="protein sequence ID" value="ORY22176.1"/>
    <property type="molecule type" value="Genomic_DNA"/>
</dbReference>
<dbReference type="InParanoid" id="A0A1Y2AI37"/>
<feature type="domain" description="Glycosyl hydrolase family 30 beta sandwich" evidence="8">
    <location>
        <begin position="470"/>
        <end position="522"/>
    </location>
</feature>
<feature type="signal peptide" evidence="6">
    <location>
        <begin position="1"/>
        <end position="22"/>
    </location>
</feature>
<dbReference type="GO" id="GO:0016020">
    <property type="term" value="C:membrane"/>
    <property type="evidence" value="ECO:0007669"/>
    <property type="project" value="GOC"/>
</dbReference>
<keyword evidence="3 4" id="KW-0378">Hydrolase</keyword>